<dbReference type="Proteomes" id="UP000076738">
    <property type="component" value="Unassembled WGS sequence"/>
</dbReference>
<keyword evidence="3" id="KW-1185">Reference proteome</keyword>
<organism evidence="2 3">
    <name type="scientific">Calocera viscosa (strain TUFC12733)</name>
    <dbReference type="NCBI Taxonomy" id="1330018"/>
    <lineage>
        <taxon>Eukaryota</taxon>
        <taxon>Fungi</taxon>
        <taxon>Dikarya</taxon>
        <taxon>Basidiomycota</taxon>
        <taxon>Agaricomycotina</taxon>
        <taxon>Dacrymycetes</taxon>
        <taxon>Dacrymycetales</taxon>
        <taxon>Dacrymycetaceae</taxon>
        <taxon>Calocera</taxon>
    </lineage>
</organism>
<gene>
    <name evidence="2" type="ORF">CALVIDRAFT_397488</name>
</gene>
<reference evidence="2 3" key="1">
    <citation type="journal article" date="2016" name="Mol. Biol. Evol.">
        <title>Comparative Genomics of Early-Diverging Mushroom-Forming Fungi Provides Insights into the Origins of Lignocellulose Decay Capabilities.</title>
        <authorList>
            <person name="Nagy L.G."/>
            <person name="Riley R."/>
            <person name="Tritt A."/>
            <person name="Adam C."/>
            <person name="Daum C."/>
            <person name="Floudas D."/>
            <person name="Sun H."/>
            <person name="Yadav J.S."/>
            <person name="Pangilinan J."/>
            <person name="Larsson K.H."/>
            <person name="Matsuura K."/>
            <person name="Barry K."/>
            <person name="Labutti K."/>
            <person name="Kuo R."/>
            <person name="Ohm R.A."/>
            <person name="Bhattacharya S.S."/>
            <person name="Shirouzu T."/>
            <person name="Yoshinaga Y."/>
            <person name="Martin F.M."/>
            <person name="Grigoriev I.V."/>
            <person name="Hibbett D.S."/>
        </authorList>
    </citation>
    <scope>NUCLEOTIDE SEQUENCE [LARGE SCALE GENOMIC DNA]</scope>
    <source>
        <strain evidence="2 3">TUFC12733</strain>
    </source>
</reference>
<name>A0A167PQW1_CALVF</name>
<proteinExistence type="predicted"/>
<feature type="region of interest" description="Disordered" evidence="1">
    <location>
        <begin position="1"/>
        <end position="32"/>
    </location>
</feature>
<dbReference type="EMBL" id="KV417273">
    <property type="protein sequence ID" value="KZO99042.1"/>
    <property type="molecule type" value="Genomic_DNA"/>
</dbReference>
<evidence type="ECO:0000256" key="1">
    <source>
        <dbReference type="SAM" id="MobiDB-lite"/>
    </source>
</evidence>
<sequence>MSPVQDLPFPSSHQPHHPSRLSFSLPPSLSSVPSLARFRPNSLLRLDVGDYTGLLGGGLGGEANGGPRLPATRIACWFAGKCYAARQRGFAPHSPHLGAAMHWEGE</sequence>
<evidence type="ECO:0000313" key="3">
    <source>
        <dbReference type="Proteomes" id="UP000076738"/>
    </source>
</evidence>
<feature type="compositionally biased region" description="Low complexity" evidence="1">
    <location>
        <begin position="20"/>
        <end position="32"/>
    </location>
</feature>
<dbReference type="AlphaFoldDB" id="A0A167PQW1"/>
<accession>A0A167PQW1</accession>
<evidence type="ECO:0000313" key="2">
    <source>
        <dbReference type="EMBL" id="KZO99042.1"/>
    </source>
</evidence>
<protein>
    <submittedName>
        <fullName evidence="2">Uncharacterized protein</fullName>
    </submittedName>
</protein>